<keyword evidence="2" id="KW-1185">Reference proteome</keyword>
<protein>
    <submittedName>
        <fullName evidence="1">DinB family protein</fullName>
    </submittedName>
</protein>
<reference evidence="2" key="1">
    <citation type="journal article" date="2019" name="Int. J. Syst. Evol. Microbiol.">
        <title>The Global Catalogue of Microorganisms (GCM) 10K type strain sequencing project: providing services to taxonomists for standard genome sequencing and annotation.</title>
        <authorList>
            <consortium name="The Broad Institute Genomics Platform"/>
            <consortium name="The Broad Institute Genome Sequencing Center for Infectious Disease"/>
            <person name="Wu L."/>
            <person name="Ma J."/>
        </authorList>
    </citation>
    <scope>NUCLEOTIDE SEQUENCE [LARGE SCALE GENOMIC DNA]</scope>
    <source>
        <strain evidence="2">JCM 16013</strain>
    </source>
</reference>
<dbReference type="EMBL" id="BAAAQM010000009">
    <property type="protein sequence ID" value="GAA1964023.1"/>
    <property type="molecule type" value="Genomic_DNA"/>
</dbReference>
<accession>A0ABP5CJX6</accession>
<evidence type="ECO:0000313" key="2">
    <source>
        <dbReference type="Proteomes" id="UP001499854"/>
    </source>
</evidence>
<evidence type="ECO:0000313" key="1">
    <source>
        <dbReference type="EMBL" id="GAA1964023.1"/>
    </source>
</evidence>
<dbReference type="SUPFAM" id="SSF109854">
    <property type="entry name" value="DinB/YfiT-like putative metalloenzymes"/>
    <property type="match status" value="1"/>
</dbReference>
<dbReference type="RefSeq" id="WP_344656807.1">
    <property type="nucleotide sequence ID" value="NZ_BAAAQM010000009.1"/>
</dbReference>
<dbReference type="Gene3D" id="1.20.120.450">
    <property type="entry name" value="dinb family like domain"/>
    <property type="match status" value="1"/>
</dbReference>
<proteinExistence type="predicted"/>
<dbReference type="Pfam" id="PF04978">
    <property type="entry name" value="MST"/>
    <property type="match status" value="1"/>
</dbReference>
<dbReference type="InterPro" id="IPR007061">
    <property type="entry name" value="MST-like"/>
</dbReference>
<dbReference type="Proteomes" id="UP001499854">
    <property type="component" value="Unassembled WGS sequence"/>
</dbReference>
<dbReference type="InterPro" id="IPR034660">
    <property type="entry name" value="DinB/YfiT-like"/>
</dbReference>
<comment type="caution">
    <text evidence="1">The sequence shown here is derived from an EMBL/GenBank/DDBJ whole genome shotgun (WGS) entry which is preliminary data.</text>
</comment>
<sequence>MTDNRPPAIAAGEKDTLIAFHRYLREAIIRKVEDLPDTAARTPGVPSGTSPLGLIKHLTGAELVWLEWAFLGRDPFPELGMDVTETDTVESCIAAYRAAAARADEIWDSLDDLDAVSAREDRTLRWILVHTVEELARHAGHIDILREQIDGQVGR</sequence>
<gene>
    <name evidence="1" type="ORF">GCM10009838_21550</name>
</gene>
<organism evidence="1 2">
    <name type="scientific">Catenulispora subtropica</name>
    <dbReference type="NCBI Taxonomy" id="450798"/>
    <lineage>
        <taxon>Bacteria</taxon>
        <taxon>Bacillati</taxon>
        <taxon>Actinomycetota</taxon>
        <taxon>Actinomycetes</taxon>
        <taxon>Catenulisporales</taxon>
        <taxon>Catenulisporaceae</taxon>
        <taxon>Catenulispora</taxon>
    </lineage>
</organism>
<name>A0ABP5CJX6_9ACTN</name>